<evidence type="ECO:0000313" key="13">
    <source>
        <dbReference type="Proteomes" id="UP000594263"/>
    </source>
</evidence>
<keyword evidence="8" id="KW-0378">Hydrolase</keyword>
<dbReference type="Gramene" id="Kaladp0043s0107.1.v1.1">
    <property type="protein sequence ID" value="Kaladp0043s0107.1.v1.1"/>
    <property type="gene ID" value="Kaladp0043s0107.v1.1"/>
</dbReference>
<accession>A0A7N0TS79</accession>
<evidence type="ECO:0000256" key="5">
    <source>
        <dbReference type="ARBA" id="ARBA00022512"/>
    </source>
</evidence>
<dbReference type="EC" id="3.1.1.11" evidence="4"/>
<evidence type="ECO:0000256" key="6">
    <source>
        <dbReference type="ARBA" id="ARBA00022525"/>
    </source>
</evidence>
<evidence type="ECO:0000256" key="1">
    <source>
        <dbReference type="ARBA" id="ARBA00004191"/>
    </source>
</evidence>
<sequence length="341" mass="38448">MRRRMSLLVLLLEVNMLGMECSRNYITWNDLTVVNRSRSKVIVVADRNGRGDSRTVQGAVDKVPDNNTERVKILIHPGIYREKVVIPKSKPYISFIGIENKTSETVISWHDKASDKDKNGRGIGLVGTATVTIESDYFCANGITFENTVKQYPGAYNMQAAALRVVGDKAMFYKVRILGVQDTLLDQEGTHYYYRAFIQGRVDFICGNAKSLFKKCMLHSIAEAGGAIAAHHRNSLNEDTGFSFVDCTINGKGPTLLGRAWGSYSRTIYSRCYMDNIISPVGWSYWNDSNRKRTTDFGEFRCKGKGADRHSRAPWSKSLTYNDAKPFLSLSYINDGNWLRL</sequence>
<dbReference type="InterPro" id="IPR012334">
    <property type="entry name" value="Pectin_lyas_fold"/>
</dbReference>
<dbReference type="PANTHER" id="PTHR31321">
    <property type="entry name" value="ACYL-COA THIOESTER HYDROLASE YBHC-RELATED"/>
    <property type="match status" value="1"/>
</dbReference>
<feature type="domain" description="Pectinesterase catalytic" evidence="11">
    <location>
        <begin position="43"/>
        <end position="334"/>
    </location>
</feature>
<dbReference type="EnsemblPlants" id="Kaladp0043s0107.1.v1.1">
    <property type="protein sequence ID" value="Kaladp0043s0107.1.v1.1"/>
    <property type="gene ID" value="Kaladp0043s0107.v1.1"/>
</dbReference>
<organism evidence="12 13">
    <name type="scientific">Kalanchoe fedtschenkoi</name>
    <name type="common">Lavender scallops</name>
    <name type="synonym">South American air plant</name>
    <dbReference type="NCBI Taxonomy" id="63787"/>
    <lineage>
        <taxon>Eukaryota</taxon>
        <taxon>Viridiplantae</taxon>
        <taxon>Streptophyta</taxon>
        <taxon>Embryophyta</taxon>
        <taxon>Tracheophyta</taxon>
        <taxon>Spermatophyta</taxon>
        <taxon>Magnoliopsida</taxon>
        <taxon>eudicotyledons</taxon>
        <taxon>Gunneridae</taxon>
        <taxon>Pentapetalae</taxon>
        <taxon>Saxifragales</taxon>
        <taxon>Crassulaceae</taxon>
        <taxon>Kalanchoe</taxon>
    </lineage>
</organism>
<evidence type="ECO:0000256" key="3">
    <source>
        <dbReference type="ARBA" id="ARBA00008891"/>
    </source>
</evidence>
<dbReference type="PANTHER" id="PTHR31321:SF31">
    <property type="entry name" value="PECTINESTERASE QRT1"/>
    <property type="match status" value="1"/>
</dbReference>
<protein>
    <recommendedName>
        <fullName evidence="4">pectinesterase</fullName>
        <ecNumber evidence="4">3.1.1.11</ecNumber>
    </recommendedName>
</protein>
<comment type="subcellular location">
    <subcellularLocation>
        <location evidence="1">Secreted</location>
        <location evidence="1">Cell wall</location>
    </subcellularLocation>
</comment>
<dbReference type="GO" id="GO:0045490">
    <property type="term" value="P:pectin catabolic process"/>
    <property type="evidence" value="ECO:0007669"/>
    <property type="project" value="UniProtKB-UniPathway"/>
</dbReference>
<dbReference type="FunFam" id="2.160.20.10:FF:000008">
    <property type="entry name" value="Pectinesterase"/>
    <property type="match status" value="1"/>
</dbReference>
<keyword evidence="5" id="KW-0134">Cell wall</keyword>
<evidence type="ECO:0000256" key="4">
    <source>
        <dbReference type="ARBA" id="ARBA00013229"/>
    </source>
</evidence>
<dbReference type="GO" id="GO:0030599">
    <property type="term" value="F:pectinesterase activity"/>
    <property type="evidence" value="ECO:0007669"/>
    <property type="project" value="UniProtKB-EC"/>
</dbReference>
<evidence type="ECO:0000259" key="11">
    <source>
        <dbReference type="Pfam" id="PF01095"/>
    </source>
</evidence>
<reference evidence="12" key="1">
    <citation type="submission" date="2021-01" db="UniProtKB">
        <authorList>
            <consortium name="EnsemblPlants"/>
        </authorList>
    </citation>
    <scope>IDENTIFICATION</scope>
</reference>
<comment type="similarity">
    <text evidence="3">Belongs to the pectinesterase family.</text>
</comment>
<evidence type="ECO:0000256" key="2">
    <source>
        <dbReference type="ARBA" id="ARBA00005184"/>
    </source>
</evidence>
<dbReference type="GO" id="GO:0042545">
    <property type="term" value="P:cell wall modification"/>
    <property type="evidence" value="ECO:0007669"/>
    <property type="project" value="InterPro"/>
</dbReference>
<name>A0A7N0TS79_KALFE</name>
<evidence type="ECO:0000256" key="8">
    <source>
        <dbReference type="ARBA" id="ARBA00022801"/>
    </source>
</evidence>
<keyword evidence="13" id="KW-1185">Reference proteome</keyword>
<dbReference type="Pfam" id="PF01095">
    <property type="entry name" value="Pectinesterase"/>
    <property type="match status" value="1"/>
</dbReference>
<dbReference type="InterPro" id="IPR000070">
    <property type="entry name" value="Pectinesterase_cat"/>
</dbReference>
<evidence type="ECO:0000256" key="9">
    <source>
        <dbReference type="ARBA" id="ARBA00023085"/>
    </source>
</evidence>
<proteinExistence type="inferred from homology"/>
<keyword evidence="6" id="KW-0964">Secreted</keyword>
<dbReference type="OMA" id="MFGEYNC"/>
<dbReference type="Proteomes" id="UP000594263">
    <property type="component" value="Unplaced"/>
</dbReference>
<feature type="chain" id="PRO_5029817455" description="pectinesterase" evidence="10">
    <location>
        <begin position="22"/>
        <end position="341"/>
    </location>
</feature>
<comment type="pathway">
    <text evidence="2">Glycan metabolism; pectin degradation; 2-dehydro-3-deoxy-D-gluconate from pectin: step 1/5.</text>
</comment>
<evidence type="ECO:0000256" key="10">
    <source>
        <dbReference type="SAM" id="SignalP"/>
    </source>
</evidence>
<dbReference type="UniPathway" id="UPA00545">
    <property type="reaction ID" value="UER00823"/>
</dbReference>
<keyword evidence="7 10" id="KW-0732">Signal</keyword>
<evidence type="ECO:0000313" key="12">
    <source>
        <dbReference type="EnsemblPlants" id="Kaladp0043s0107.1.v1.1"/>
    </source>
</evidence>
<evidence type="ECO:0000256" key="7">
    <source>
        <dbReference type="ARBA" id="ARBA00022729"/>
    </source>
</evidence>
<dbReference type="SUPFAM" id="SSF51126">
    <property type="entry name" value="Pectin lyase-like"/>
    <property type="match status" value="1"/>
</dbReference>
<dbReference type="Gene3D" id="2.160.20.10">
    <property type="entry name" value="Single-stranded right-handed beta-helix, Pectin lyase-like"/>
    <property type="match status" value="1"/>
</dbReference>
<feature type="signal peptide" evidence="10">
    <location>
        <begin position="1"/>
        <end position="21"/>
    </location>
</feature>
<dbReference type="InterPro" id="IPR011050">
    <property type="entry name" value="Pectin_lyase_fold/virulence"/>
</dbReference>
<keyword evidence="9" id="KW-0063">Aspartyl esterase</keyword>
<dbReference type="AlphaFoldDB" id="A0A7N0TS79"/>